<protein>
    <recommendedName>
        <fullName evidence="2">DUF551 domain-containing protein</fullName>
    </recommendedName>
</protein>
<name>A0A8S5LQC3_9CAUD</name>
<evidence type="ECO:0008006" key="2">
    <source>
        <dbReference type="Google" id="ProtNLM"/>
    </source>
</evidence>
<sequence length="72" mass="8626">MESKIVWQYAKKEDRPENYKTCLLVIKSDDCTDVIVGYWDGERWEIDYGEEIESNVTKVIYWAYMPKPPTEE</sequence>
<evidence type="ECO:0000313" key="1">
    <source>
        <dbReference type="EMBL" id="DAD72043.1"/>
    </source>
</evidence>
<dbReference type="EMBL" id="BK015893">
    <property type="protein sequence ID" value="DAD72043.1"/>
    <property type="molecule type" value="Genomic_DNA"/>
</dbReference>
<accession>A0A8S5LQC3</accession>
<organism evidence="1">
    <name type="scientific">Siphoviridae sp. ctVFv13</name>
    <dbReference type="NCBI Taxonomy" id="2827576"/>
    <lineage>
        <taxon>Viruses</taxon>
        <taxon>Duplodnaviria</taxon>
        <taxon>Heunggongvirae</taxon>
        <taxon>Uroviricota</taxon>
        <taxon>Caudoviricetes</taxon>
    </lineage>
</organism>
<proteinExistence type="predicted"/>
<reference evidence="1" key="1">
    <citation type="journal article" date="2021" name="Proc. Natl. Acad. Sci. U.S.A.">
        <title>A Catalog of Tens of Thousands of Viruses from Human Metagenomes Reveals Hidden Associations with Chronic Diseases.</title>
        <authorList>
            <person name="Tisza M.J."/>
            <person name="Buck C.B."/>
        </authorList>
    </citation>
    <scope>NUCLEOTIDE SEQUENCE</scope>
    <source>
        <strain evidence="1">CtVFv13</strain>
    </source>
</reference>